<gene>
    <name evidence="1" type="ORF">SLEP1_g15881</name>
</gene>
<reference evidence="1 2" key="1">
    <citation type="journal article" date="2021" name="Commun. Biol.">
        <title>The genome of Shorea leprosula (Dipterocarpaceae) highlights the ecological relevance of drought in aseasonal tropical rainforests.</title>
        <authorList>
            <person name="Ng K.K.S."/>
            <person name="Kobayashi M.J."/>
            <person name="Fawcett J.A."/>
            <person name="Hatakeyama M."/>
            <person name="Paape T."/>
            <person name="Ng C.H."/>
            <person name="Ang C.C."/>
            <person name="Tnah L.H."/>
            <person name="Lee C.T."/>
            <person name="Nishiyama T."/>
            <person name="Sese J."/>
            <person name="O'Brien M.J."/>
            <person name="Copetti D."/>
            <person name="Mohd Noor M.I."/>
            <person name="Ong R.C."/>
            <person name="Putra M."/>
            <person name="Sireger I.Z."/>
            <person name="Indrioko S."/>
            <person name="Kosugi Y."/>
            <person name="Izuno A."/>
            <person name="Isagi Y."/>
            <person name="Lee S.L."/>
            <person name="Shimizu K.K."/>
        </authorList>
    </citation>
    <scope>NUCLEOTIDE SEQUENCE [LARGE SCALE GENOMIC DNA]</scope>
    <source>
        <strain evidence="1">214</strain>
    </source>
</reference>
<organism evidence="1 2">
    <name type="scientific">Rubroshorea leprosula</name>
    <dbReference type="NCBI Taxonomy" id="152421"/>
    <lineage>
        <taxon>Eukaryota</taxon>
        <taxon>Viridiplantae</taxon>
        <taxon>Streptophyta</taxon>
        <taxon>Embryophyta</taxon>
        <taxon>Tracheophyta</taxon>
        <taxon>Spermatophyta</taxon>
        <taxon>Magnoliopsida</taxon>
        <taxon>eudicotyledons</taxon>
        <taxon>Gunneridae</taxon>
        <taxon>Pentapetalae</taxon>
        <taxon>rosids</taxon>
        <taxon>malvids</taxon>
        <taxon>Malvales</taxon>
        <taxon>Dipterocarpaceae</taxon>
        <taxon>Rubroshorea</taxon>
    </lineage>
</organism>
<proteinExistence type="predicted"/>
<comment type="caution">
    <text evidence="1">The sequence shown here is derived from an EMBL/GenBank/DDBJ whole genome shotgun (WGS) entry which is preliminary data.</text>
</comment>
<dbReference type="Proteomes" id="UP001054252">
    <property type="component" value="Unassembled WGS sequence"/>
</dbReference>
<name>A0AAV5INZ7_9ROSI</name>
<sequence length="37" mass="4098">MLDHIEGCAGSPSLSRVTTRFNGGTRIQFKGHSYFLL</sequence>
<keyword evidence="2" id="KW-1185">Reference proteome</keyword>
<accession>A0AAV5INZ7</accession>
<dbReference type="EMBL" id="BPVZ01000020">
    <property type="protein sequence ID" value="GKV03606.1"/>
    <property type="molecule type" value="Genomic_DNA"/>
</dbReference>
<evidence type="ECO:0000313" key="1">
    <source>
        <dbReference type="EMBL" id="GKV03606.1"/>
    </source>
</evidence>
<dbReference type="AlphaFoldDB" id="A0AAV5INZ7"/>
<protein>
    <submittedName>
        <fullName evidence="1">Uncharacterized protein</fullName>
    </submittedName>
</protein>
<evidence type="ECO:0000313" key="2">
    <source>
        <dbReference type="Proteomes" id="UP001054252"/>
    </source>
</evidence>